<proteinExistence type="predicted"/>
<dbReference type="Proteomes" id="UP001608902">
    <property type="component" value="Unassembled WGS sequence"/>
</dbReference>
<feature type="compositionally biased region" description="Polar residues" evidence="1">
    <location>
        <begin position="234"/>
        <end position="256"/>
    </location>
</feature>
<feature type="region of interest" description="Disordered" evidence="1">
    <location>
        <begin position="228"/>
        <end position="256"/>
    </location>
</feature>
<feature type="compositionally biased region" description="Basic and acidic residues" evidence="1">
    <location>
        <begin position="42"/>
        <end position="51"/>
    </location>
</feature>
<feature type="compositionally biased region" description="Basic and acidic residues" evidence="1">
    <location>
        <begin position="20"/>
        <end position="31"/>
    </location>
</feature>
<reference evidence="2 3" key="1">
    <citation type="submission" date="2024-08" db="EMBL/GenBank/DDBJ databases">
        <title>Gnathostoma spinigerum genome.</title>
        <authorList>
            <person name="Gonzalez-Bertolin B."/>
            <person name="Monzon S."/>
            <person name="Zaballos A."/>
            <person name="Jimenez P."/>
            <person name="Dekumyoy P."/>
            <person name="Varona S."/>
            <person name="Cuesta I."/>
            <person name="Sumanam S."/>
            <person name="Adisakwattana P."/>
            <person name="Gasser R.B."/>
            <person name="Hernandez-Gonzalez A."/>
            <person name="Young N.D."/>
            <person name="Perteguer M.J."/>
        </authorList>
    </citation>
    <scope>NUCLEOTIDE SEQUENCE [LARGE SCALE GENOMIC DNA]</scope>
    <source>
        <strain evidence="2">AL3</strain>
        <tissue evidence="2">Liver</tissue>
    </source>
</reference>
<feature type="compositionally biased region" description="Basic and acidic residues" evidence="1">
    <location>
        <begin position="64"/>
        <end position="161"/>
    </location>
</feature>
<feature type="compositionally biased region" description="Low complexity" evidence="1">
    <location>
        <begin position="1"/>
        <end position="16"/>
    </location>
</feature>
<gene>
    <name evidence="2" type="ORF">AB6A40_002261</name>
</gene>
<evidence type="ECO:0000313" key="3">
    <source>
        <dbReference type="Proteomes" id="UP001608902"/>
    </source>
</evidence>
<protein>
    <submittedName>
        <fullName evidence="2">Uncharacterized protein</fullName>
    </submittedName>
</protein>
<dbReference type="AlphaFoldDB" id="A0ABD6E8C8"/>
<dbReference type="EMBL" id="JBGFUD010000969">
    <property type="protein sequence ID" value="MFH4975552.1"/>
    <property type="molecule type" value="Genomic_DNA"/>
</dbReference>
<name>A0ABD6E8C8_9BILA</name>
<feature type="region of interest" description="Disordered" evidence="1">
    <location>
        <begin position="1"/>
        <end position="210"/>
    </location>
</feature>
<organism evidence="2 3">
    <name type="scientific">Gnathostoma spinigerum</name>
    <dbReference type="NCBI Taxonomy" id="75299"/>
    <lineage>
        <taxon>Eukaryota</taxon>
        <taxon>Metazoa</taxon>
        <taxon>Ecdysozoa</taxon>
        <taxon>Nematoda</taxon>
        <taxon>Chromadorea</taxon>
        <taxon>Rhabditida</taxon>
        <taxon>Spirurina</taxon>
        <taxon>Gnathostomatomorpha</taxon>
        <taxon>Gnathostomatoidea</taxon>
        <taxon>Gnathostomatidae</taxon>
        <taxon>Gnathostoma</taxon>
    </lineage>
</organism>
<feature type="compositionally biased region" description="Polar residues" evidence="1">
    <location>
        <begin position="52"/>
        <end position="63"/>
    </location>
</feature>
<sequence length="302" mass="35000">MSCRRSTSLSRSPSPLVKKRREDTSDLDHKSPSRQSVSSKPKLNERDKRSGNDGSSYNKNWSPTKEKFVGDNDAKEERTRRSEHRSSKERDSNKIVRKDGGKDSHGERRVDRERKRSGSKLDRGADESKRYSEQHRKDWHRRDDRGRGFNQSRGRESDWRSGKKRDYRRESAFPNDKQYPPSSSDRPKSRTLHNRKRSPADDPAEEGRPVWATRAVVKRAEEIQQRKLLWNKATGDSETAESMSTQQSSSNTRPSSVSAWNSMLAAASSDSKQIDKFKRYCLHFLGTTRYFLYTQAFFDGAF</sequence>
<comment type="caution">
    <text evidence="2">The sequence shown here is derived from an EMBL/GenBank/DDBJ whole genome shotgun (WGS) entry which is preliminary data.</text>
</comment>
<evidence type="ECO:0000256" key="1">
    <source>
        <dbReference type="SAM" id="MobiDB-lite"/>
    </source>
</evidence>
<keyword evidence="3" id="KW-1185">Reference proteome</keyword>
<accession>A0ABD6E8C8</accession>
<evidence type="ECO:0000313" key="2">
    <source>
        <dbReference type="EMBL" id="MFH4975552.1"/>
    </source>
</evidence>